<protein>
    <submittedName>
        <fullName evidence="1">Uncharacterized protein</fullName>
    </submittedName>
</protein>
<dbReference type="AlphaFoldDB" id="A0AAE8MRM7"/>
<evidence type="ECO:0000313" key="1">
    <source>
        <dbReference type="EMBL" id="SPN98397.1"/>
    </source>
</evidence>
<proteinExistence type="predicted"/>
<gene>
    <name evidence="1" type="ORF">DNG_01442</name>
</gene>
<dbReference type="EMBL" id="ONZQ02000002">
    <property type="protein sequence ID" value="SPN98397.1"/>
    <property type="molecule type" value="Genomic_DNA"/>
</dbReference>
<name>A0AAE8MRM7_9PEZI</name>
<reference evidence="1" key="1">
    <citation type="submission" date="2018-03" db="EMBL/GenBank/DDBJ databases">
        <authorList>
            <person name="Guldener U."/>
        </authorList>
    </citation>
    <scope>NUCLEOTIDE SEQUENCE</scope>
</reference>
<evidence type="ECO:0000313" key="2">
    <source>
        <dbReference type="Proteomes" id="UP001187682"/>
    </source>
</evidence>
<keyword evidence="2" id="KW-1185">Reference proteome</keyword>
<organism evidence="1 2">
    <name type="scientific">Cephalotrichum gorgonifer</name>
    <dbReference type="NCBI Taxonomy" id="2041049"/>
    <lineage>
        <taxon>Eukaryota</taxon>
        <taxon>Fungi</taxon>
        <taxon>Dikarya</taxon>
        <taxon>Ascomycota</taxon>
        <taxon>Pezizomycotina</taxon>
        <taxon>Sordariomycetes</taxon>
        <taxon>Hypocreomycetidae</taxon>
        <taxon>Microascales</taxon>
        <taxon>Microascaceae</taxon>
        <taxon>Cephalotrichum</taxon>
    </lineage>
</organism>
<comment type="caution">
    <text evidence="1">The sequence shown here is derived from an EMBL/GenBank/DDBJ whole genome shotgun (WGS) entry which is preliminary data.</text>
</comment>
<sequence>MLAKIALAAAVCATYIGAFSRLTHGRYTPSYYAYQVERAPDDASNRFIPFVDLTLGTLLVIERTRTAAAAVCVFLQTFGIIMRAREGKSVVADLCMYAVPSTILLGAFGVI</sequence>
<dbReference type="Proteomes" id="UP001187682">
    <property type="component" value="Unassembled WGS sequence"/>
</dbReference>
<accession>A0AAE8MRM7</accession>